<dbReference type="GO" id="GO:0004888">
    <property type="term" value="F:transmembrane signaling receptor activity"/>
    <property type="evidence" value="ECO:0007669"/>
    <property type="project" value="TreeGrafter"/>
</dbReference>
<feature type="transmembrane region" description="Helical" evidence="6">
    <location>
        <begin position="191"/>
        <end position="211"/>
    </location>
</feature>
<evidence type="ECO:0000313" key="9">
    <source>
        <dbReference type="EMBL" id="TWI62109.1"/>
    </source>
</evidence>
<evidence type="ECO:0000259" key="7">
    <source>
        <dbReference type="PROSITE" id="PS50111"/>
    </source>
</evidence>
<dbReference type="InterPro" id="IPR047347">
    <property type="entry name" value="YvaQ-like_sensor"/>
</dbReference>
<dbReference type="PROSITE" id="PS50885">
    <property type="entry name" value="HAMP"/>
    <property type="match status" value="1"/>
</dbReference>
<comment type="similarity">
    <text evidence="3">Belongs to the methyl-accepting chemotaxis (MCP) protein family.</text>
</comment>
<evidence type="ECO:0000256" key="1">
    <source>
        <dbReference type="ARBA" id="ARBA00004370"/>
    </source>
</evidence>
<evidence type="ECO:0000313" key="10">
    <source>
        <dbReference type="Proteomes" id="UP000318431"/>
    </source>
</evidence>
<feature type="region of interest" description="Disordered" evidence="5">
    <location>
        <begin position="556"/>
        <end position="578"/>
    </location>
</feature>
<dbReference type="CDD" id="cd19411">
    <property type="entry name" value="MCP2201-like_sensor"/>
    <property type="match status" value="1"/>
</dbReference>
<evidence type="ECO:0000256" key="6">
    <source>
        <dbReference type="SAM" id="Phobius"/>
    </source>
</evidence>
<evidence type="ECO:0000256" key="5">
    <source>
        <dbReference type="SAM" id="MobiDB-lite"/>
    </source>
</evidence>
<dbReference type="SMART" id="SM00283">
    <property type="entry name" value="MA"/>
    <property type="match status" value="1"/>
</dbReference>
<feature type="transmembrane region" description="Helical" evidence="6">
    <location>
        <begin position="12"/>
        <end position="30"/>
    </location>
</feature>
<dbReference type="PANTHER" id="PTHR43531:SF11">
    <property type="entry name" value="METHYL-ACCEPTING CHEMOTAXIS PROTEIN 3"/>
    <property type="match status" value="1"/>
</dbReference>
<organism evidence="9 10">
    <name type="scientific">Pseudoduganella lurida</name>
    <dbReference type="NCBI Taxonomy" id="1036180"/>
    <lineage>
        <taxon>Bacteria</taxon>
        <taxon>Pseudomonadati</taxon>
        <taxon>Pseudomonadota</taxon>
        <taxon>Betaproteobacteria</taxon>
        <taxon>Burkholderiales</taxon>
        <taxon>Oxalobacteraceae</taxon>
        <taxon>Telluria group</taxon>
        <taxon>Pseudoduganella</taxon>
    </lineage>
</organism>
<comment type="subcellular location">
    <subcellularLocation>
        <location evidence="1">Membrane</location>
    </subcellularLocation>
</comment>
<evidence type="ECO:0000259" key="8">
    <source>
        <dbReference type="PROSITE" id="PS50885"/>
    </source>
</evidence>
<dbReference type="Pfam" id="PF00015">
    <property type="entry name" value="MCPsignal"/>
    <property type="match status" value="1"/>
</dbReference>
<dbReference type="GO" id="GO:0007165">
    <property type="term" value="P:signal transduction"/>
    <property type="evidence" value="ECO:0007669"/>
    <property type="project" value="UniProtKB-KW"/>
</dbReference>
<dbReference type="Pfam" id="PF18947">
    <property type="entry name" value="HAMP_2"/>
    <property type="match status" value="1"/>
</dbReference>
<gene>
    <name evidence="9" type="ORF">IP91_04218</name>
</gene>
<dbReference type="CDD" id="cd11386">
    <property type="entry name" value="MCP_signal"/>
    <property type="match status" value="1"/>
</dbReference>
<dbReference type="InterPro" id="IPR004089">
    <property type="entry name" value="MCPsignal_dom"/>
</dbReference>
<sequence length="640" mass="67724">MFSHLKISTRLALAFGVMSLLLAGVVLLGIRSLGGVSQATDEMVTDKYPKVVWSYELIDNINRIAVGMRNIAIFEDADVARRELAAIETSKAGIKDGLDKLGQRITSARGKELLRTLMDAREKYRGSQEEFIHLVSAGQRDEARQLLVNKLDASQSAYVDAIRALITYQSQLMDKVGEEAKADYVSARNQMTALGTLAVAFGIVMALWITISITRLLGGEPAYAAELLKRIAHGDLSGEVVTRKGDSGSMLFAVGEMVAKLRQVIAGQRAVVEAANRGNFDARVDTTGMHGFQKDMGDGLNQLVTTTGASIGDVVRVMSALADGDLTTRIEKDYQGAFAQLKDYSNGTMDKLAQVVGDVNGSAQSLASASEEVSATAQSLSQSASEQAAGVEETSASLEQMTASISQNTENARVTDGMAAKAASEAAEGGEAVKATVVAMKQIARQIGIIDDIAYQTNLLALNAAIEAARAGEHGKGFAVVAAEVRKLAERSQVAAQEIGEVASNSVELAERAGKLLDQMVPNIRKTSDLVQEITAASEEQSAGVGQINAAVGQMSQTTQQNASSSEELAATAEEMSGQAEQLQQAMGFFRLAGGAAQSRAAVAVRQPVRGHGSARRAQLRLADSFATHGEPDEASFTNF</sequence>
<keyword evidence="6" id="KW-0812">Transmembrane</keyword>
<dbReference type="FunFam" id="1.10.287.950:FF:000001">
    <property type="entry name" value="Methyl-accepting chemotaxis sensory transducer"/>
    <property type="match status" value="1"/>
</dbReference>
<reference evidence="9 10" key="1">
    <citation type="journal article" date="2015" name="Stand. Genomic Sci.">
        <title>Genomic Encyclopedia of Bacterial and Archaeal Type Strains, Phase III: the genomes of soil and plant-associated and newly described type strains.</title>
        <authorList>
            <person name="Whitman W.B."/>
            <person name="Woyke T."/>
            <person name="Klenk H.P."/>
            <person name="Zhou Y."/>
            <person name="Lilburn T.G."/>
            <person name="Beck B.J."/>
            <person name="De Vos P."/>
            <person name="Vandamme P."/>
            <person name="Eisen J.A."/>
            <person name="Garrity G."/>
            <person name="Hugenholtz P."/>
            <person name="Kyrpides N.C."/>
        </authorList>
    </citation>
    <scope>NUCLEOTIDE SEQUENCE [LARGE SCALE GENOMIC DNA]</scope>
    <source>
        <strain evidence="9 10">CGMCC 1.10822</strain>
    </source>
</reference>
<dbReference type="SUPFAM" id="SSF58104">
    <property type="entry name" value="Methyl-accepting chemotaxis protein (MCP) signaling domain"/>
    <property type="match status" value="1"/>
</dbReference>
<name>A0A562QZ63_9BURK</name>
<dbReference type="AlphaFoldDB" id="A0A562QZ63"/>
<dbReference type="RefSeq" id="WP_145651669.1">
    <property type="nucleotide sequence ID" value="NZ_VLLB01000009.1"/>
</dbReference>
<evidence type="ECO:0000256" key="4">
    <source>
        <dbReference type="PROSITE-ProRule" id="PRU00284"/>
    </source>
</evidence>
<dbReference type="GO" id="GO:0006935">
    <property type="term" value="P:chemotaxis"/>
    <property type="evidence" value="ECO:0007669"/>
    <property type="project" value="UniProtKB-KW"/>
</dbReference>
<keyword evidence="10" id="KW-1185">Reference proteome</keyword>
<keyword evidence="2" id="KW-0145">Chemotaxis</keyword>
<protein>
    <submittedName>
        <fullName evidence="9">Methyl-accepting chemotaxis protein</fullName>
    </submittedName>
</protein>
<proteinExistence type="inferred from homology"/>
<dbReference type="InterPro" id="IPR051310">
    <property type="entry name" value="MCP_chemotaxis"/>
</dbReference>
<dbReference type="Gene3D" id="6.10.340.10">
    <property type="match status" value="1"/>
</dbReference>
<keyword evidence="6" id="KW-0472">Membrane</keyword>
<dbReference type="GO" id="GO:0005886">
    <property type="term" value="C:plasma membrane"/>
    <property type="evidence" value="ECO:0007669"/>
    <property type="project" value="TreeGrafter"/>
</dbReference>
<feature type="compositionally biased region" description="Low complexity" evidence="5">
    <location>
        <begin position="563"/>
        <end position="577"/>
    </location>
</feature>
<dbReference type="Proteomes" id="UP000318431">
    <property type="component" value="Unassembled WGS sequence"/>
</dbReference>
<dbReference type="SMART" id="SM00304">
    <property type="entry name" value="HAMP"/>
    <property type="match status" value="2"/>
</dbReference>
<keyword evidence="6" id="KW-1133">Transmembrane helix</keyword>
<evidence type="ECO:0000256" key="3">
    <source>
        <dbReference type="ARBA" id="ARBA00029447"/>
    </source>
</evidence>
<dbReference type="EMBL" id="VLLB01000009">
    <property type="protein sequence ID" value="TWI62109.1"/>
    <property type="molecule type" value="Genomic_DNA"/>
</dbReference>
<keyword evidence="4" id="KW-0807">Transducer</keyword>
<dbReference type="Gene3D" id="1.10.287.950">
    <property type="entry name" value="Methyl-accepting chemotaxis protein"/>
    <property type="match status" value="1"/>
</dbReference>
<dbReference type="PANTHER" id="PTHR43531">
    <property type="entry name" value="PROTEIN ICFG"/>
    <property type="match status" value="1"/>
</dbReference>
<evidence type="ECO:0000256" key="2">
    <source>
        <dbReference type="ARBA" id="ARBA00022500"/>
    </source>
</evidence>
<feature type="domain" description="Methyl-accepting transducer" evidence="7">
    <location>
        <begin position="362"/>
        <end position="577"/>
    </location>
</feature>
<dbReference type="Pfam" id="PF12729">
    <property type="entry name" value="4HB_MCP_1"/>
    <property type="match status" value="1"/>
</dbReference>
<dbReference type="PROSITE" id="PS50111">
    <property type="entry name" value="CHEMOTAXIS_TRANSDUC_2"/>
    <property type="match status" value="1"/>
</dbReference>
<dbReference type="InterPro" id="IPR024478">
    <property type="entry name" value="HlyB_4HB_MCP"/>
</dbReference>
<accession>A0A562QZ63</accession>
<comment type="caution">
    <text evidence="9">The sequence shown here is derived from an EMBL/GenBank/DDBJ whole genome shotgun (WGS) entry which is preliminary data.</text>
</comment>
<dbReference type="OrthoDB" id="9806477at2"/>
<dbReference type="InterPro" id="IPR003660">
    <property type="entry name" value="HAMP_dom"/>
</dbReference>
<feature type="domain" description="HAMP" evidence="8">
    <location>
        <begin position="305"/>
        <end position="357"/>
    </location>
</feature>